<proteinExistence type="inferred from homology"/>
<evidence type="ECO:0000256" key="1">
    <source>
        <dbReference type="ARBA" id="ARBA00007118"/>
    </source>
</evidence>
<dbReference type="InterPro" id="IPR000415">
    <property type="entry name" value="Nitroreductase-like"/>
</dbReference>
<keyword evidence="5" id="KW-1185">Reference proteome</keyword>
<dbReference type="RefSeq" id="WP_235324333.1">
    <property type="nucleotide sequence ID" value="NZ_JAFBIT010000004.1"/>
</dbReference>
<evidence type="ECO:0000313" key="4">
    <source>
        <dbReference type="EMBL" id="MCF2653298.1"/>
    </source>
</evidence>
<keyword evidence="2" id="KW-0560">Oxidoreductase</keyword>
<dbReference type="PANTHER" id="PTHR43673">
    <property type="entry name" value="NAD(P)H NITROREDUCTASE YDGI-RELATED"/>
    <property type="match status" value="1"/>
</dbReference>
<comment type="similarity">
    <text evidence="1">Belongs to the nitroreductase family.</text>
</comment>
<dbReference type="Gene3D" id="3.40.109.10">
    <property type="entry name" value="NADH Oxidase"/>
    <property type="match status" value="1"/>
</dbReference>
<feature type="domain" description="Nitroreductase" evidence="3">
    <location>
        <begin position="9"/>
        <end position="175"/>
    </location>
</feature>
<dbReference type="PANTHER" id="PTHR43673:SF10">
    <property type="entry name" value="NADH DEHYDROGENASE_NAD(P)H NITROREDUCTASE XCC3605-RELATED"/>
    <property type="match status" value="1"/>
</dbReference>
<dbReference type="SUPFAM" id="SSF55469">
    <property type="entry name" value="FMN-dependent nitroreductase-like"/>
    <property type="match status" value="1"/>
</dbReference>
<dbReference type="EMBL" id="JAFBIT010000004">
    <property type="protein sequence ID" value="MCF2653298.1"/>
    <property type="molecule type" value="Genomic_DNA"/>
</dbReference>
<name>A0ABS9CQP1_9FIRM</name>
<comment type="caution">
    <text evidence="4">The sequence shown here is derived from an EMBL/GenBank/DDBJ whole genome shotgun (WGS) entry which is preliminary data.</text>
</comment>
<gene>
    <name evidence="4" type="ORF">JQM67_11870</name>
</gene>
<dbReference type="Pfam" id="PF00881">
    <property type="entry name" value="Nitroreductase"/>
    <property type="match status" value="1"/>
</dbReference>
<sequence length="194" mass="21414">MNEILQAMKTRHAIRRFQDKQLDDATLNAILEAGLYAPSAGNNQYSRIVVCQDSEVNEKLGRINRWMQFKGKDPATVAHSISADQPSIQDDFTIMSGYYGAPTVLTVFTRGGQYASADGAMIASNIWLAAHALGVGACYVGRTGEVFATEYGMEMRKKWGVPDDMVPVCNILLGYREGSAPHDKPRKEGRILRI</sequence>
<evidence type="ECO:0000313" key="5">
    <source>
        <dbReference type="Proteomes" id="UP001299220"/>
    </source>
</evidence>
<protein>
    <submittedName>
        <fullName evidence="4">Nitroreductase family protein</fullName>
    </submittedName>
</protein>
<accession>A0ABS9CQP1</accession>
<organism evidence="4 5">
    <name type="scientific">Anaeromassilibacillus senegalensis</name>
    <dbReference type="NCBI Taxonomy" id="1673717"/>
    <lineage>
        <taxon>Bacteria</taxon>
        <taxon>Bacillati</taxon>
        <taxon>Bacillota</taxon>
        <taxon>Clostridia</taxon>
        <taxon>Eubacteriales</taxon>
        <taxon>Acutalibacteraceae</taxon>
        <taxon>Anaeromassilibacillus</taxon>
    </lineage>
</organism>
<reference evidence="4 5" key="1">
    <citation type="submission" date="2020-12" db="EMBL/GenBank/DDBJ databases">
        <title>Whole genome sequences of gut porcine anaerobes.</title>
        <authorList>
            <person name="Kubasova T."/>
            <person name="Jahodarova E."/>
            <person name="Rychlik I."/>
        </authorList>
    </citation>
    <scope>NUCLEOTIDE SEQUENCE [LARGE SCALE GENOMIC DNA]</scope>
    <source>
        <strain evidence="4 5">An867</strain>
    </source>
</reference>
<dbReference type="Proteomes" id="UP001299220">
    <property type="component" value="Unassembled WGS sequence"/>
</dbReference>
<evidence type="ECO:0000256" key="2">
    <source>
        <dbReference type="ARBA" id="ARBA00023002"/>
    </source>
</evidence>
<dbReference type="InterPro" id="IPR029479">
    <property type="entry name" value="Nitroreductase"/>
</dbReference>
<evidence type="ECO:0000259" key="3">
    <source>
        <dbReference type="Pfam" id="PF00881"/>
    </source>
</evidence>